<proteinExistence type="predicted"/>
<dbReference type="EMBL" id="CAJOBA010057619">
    <property type="protein sequence ID" value="CAF4301727.1"/>
    <property type="molecule type" value="Genomic_DNA"/>
</dbReference>
<reference evidence="2" key="1">
    <citation type="submission" date="2021-02" db="EMBL/GenBank/DDBJ databases">
        <authorList>
            <person name="Nowell W R."/>
        </authorList>
    </citation>
    <scope>NUCLEOTIDE SEQUENCE</scope>
</reference>
<evidence type="ECO:0000313" key="5">
    <source>
        <dbReference type="Proteomes" id="UP000663829"/>
    </source>
</evidence>
<dbReference type="Proteomes" id="UP000681722">
    <property type="component" value="Unassembled WGS sequence"/>
</dbReference>
<evidence type="ECO:0000313" key="2">
    <source>
        <dbReference type="EMBL" id="CAF1649205.1"/>
    </source>
</evidence>
<organism evidence="2 5">
    <name type="scientific">Didymodactylos carnosus</name>
    <dbReference type="NCBI Taxonomy" id="1234261"/>
    <lineage>
        <taxon>Eukaryota</taxon>
        <taxon>Metazoa</taxon>
        <taxon>Spiralia</taxon>
        <taxon>Gnathifera</taxon>
        <taxon>Rotifera</taxon>
        <taxon>Eurotatoria</taxon>
        <taxon>Bdelloidea</taxon>
        <taxon>Philodinida</taxon>
        <taxon>Philodinidae</taxon>
        <taxon>Didymodactylos</taxon>
    </lineage>
</organism>
<dbReference type="EMBL" id="CAJOBC010120961">
    <property type="protein sequence ID" value="CAF4574029.1"/>
    <property type="molecule type" value="Genomic_DNA"/>
</dbReference>
<sequence length="176" mass="20943">MDVLSVRQAFPEYRDEVFCNLIPRFRPYKLFSFNQHSQYPRIGIVHYEMNHIQQQQQPFYVRYHTRRSSIDNLIVIYACNRGILVHGANDSYTSFCSPAYSGDKCQYQQERLTVHLRLETKVIDDTDTYKILIRLQTSANMFYDYIDFTFANYNPTSPYKTVVCFTVEKQSFQHSP</sequence>
<name>A0A816EHD3_9BILA</name>
<evidence type="ECO:0000313" key="3">
    <source>
        <dbReference type="EMBL" id="CAF4301727.1"/>
    </source>
</evidence>
<dbReference type="Proteomes" id="UP000682733">
    <property type="component" value="Unassembled WGS sequence"/>
</dbReference>
<comment type="caution">
    <text evidence="2">The sequence shown here is derived from an EMBL/GenBank/DDBJ whole genome shotgun (WGS) entry which is preliminary data.</text>
</comment>
<accession>A0A816EHD3</accession>
<evidence type="ECO:0000313" key="1">
    <source>
        <dbReference type="EMBL" id="CAF1514307.1"/>
    </source>
</evidence>
<gene>
    <name evidence="2" type="ORF">GPM918_LOCUS45406</name>
    <name evidence="1" type="ORF">OVA965_LOCUS37510</name>
    <name evidence="4" type="ORF">SRO942_LOCUS47884</name>
    <name evidence="3" type="ORF">TMI583_LOCUS38592</name>
</gene>
<dbReference type="Proteomes" id="UP000663829">
    <property type="component" value="Unassembled WGS sequence"/>
</dbReference>
<dbReference type="EMBL" id="CAJNOQ010050663">
    <property type="protein sequence ID" value="CAF1649205.1"/>
    <property type="molecule type" value="Genomic_DNA"/>
</dbReference>
<dbReference type="EMBL" id="CAJNOK010035536">
    <property type="protein sequence ID" value="CAF1514307.1"/>
    <property type="molecule type" value="Genomic_DNA"/>
</dbReference>
<dbReference type="Proteomes" id="UP000677228">
    <property type="component" value="Unassembled WGS sequence"/>
</dbReference>
<protein>
    <submittedName>
        <fullName evidence="2">Uncharacterized protein</fullName>
    </submittedName>
</protein>
<evidence type="ECO:0000313" key="4">
    <source>
        <dbReference type="EMBL" id="CAF4574029.1"/>
    </source>
</evidence>
<dbReference type="AlphaFoldDB" id="A0A816EHD3"/>
<keyword evidence="5" id="KW-1185">Reference proteome</keyword>